<dbReference type="EMBL" id="ML210217">
    <property type="protein sequence ID" value="TFK23487.1"/>
    <property type="molecule type" value="Genomic_DNA"/>
</dbReference>
<organism evidence="2 3">
    <name type="scientific">Coprinopsis marcescibilis</name>
    <name type="common">Agaric fungus</name>
    <name type="synonym">Psathyrella marcescibilis</name>
    <dbReference type="NCBI Taxonomy" id="230819"/>
    <lineage>
        <taxon>Eukaryota</taxon>
        <taxon>Fungi</taxon>
        <taxon>Dikarya</taxon>
        <taxon>Basidiomycota</taxon>
        <taxon>Agaricomycotina</taxon>
        <taxon>Agaricomycetes</taxon>
        <taxon>Agaricomycetidae</taxon>
        <taxon>Agaricales</taxon>
        <taxon>Agaricineae</taxon>
        <taxon>Psathyrellaceae</taxon>
        <taxon>Coprinopsis</taxon>
    </lineage>
</organism>
<keyword evidence="3" id="KW-1185">Reference proteome</keyword>
<dbReference type="Proteomes" id="UP000307440">
    <property type="component" value="Unassembled WGS sequence"/>
</dbReference>
<feature type="region of interest" description="Disordered" evidence="1">
    <location>
        <begin position="171"/>
        <end position="193"/>
    </location>
</feature>
<dbReference type="AlphaFoldDB" id="A0A5C3KT97"/>
<evidence type="ECO:0000313" key="3">
    <source>
        <dbReference type="Proteomes" id="UP000307440"/>
    </source>
</evidence>
<proteinExistence type="predicted"/>
<name>A0A5C3KT97_COPMA</name>
<sequence>MAAYLVIGGQNRGVYSSLDEIPFNIPPQAPLPIIIECWGEANVSQLDAISSAVEEAGAKLVSGTTWTAKDHREAVTAIIQKEESLSATLAETPWSQHSKFYALLNSPKQRNFIALEYKSVLPFLMDTRKGEYRILTFPTFIRAVVWTLAQGNTNLNNWGPDFSEWVGHARGPATNGPGGPLRPIPNDENSDEQGDFRRTVKATINIHSTHFRIYDITVPALQMKFEVKKGSGSPYDGTLYYNRVEDIKPNSSELATTGSLDGCLAVRFRNGDVLFISM</sequence>
<accession>A0A5C3KT97</accession>
<gene>
    <name evidence="2" type="ORF">FA15DRAFT_462320</name>
</gene>
<protein>
    <submittedName>
        <fullName evidence="2">Uncharacterized protein</fullName>
    </submittedName>
</protein>
<evidence type="ECO:0000313" key="2">
    <source>
        <dbReference type="EMBL" id="TFK23487.1"/>
    </source>
</evidence>
<evidence type="ECO:0000256" key="1">
    <source>
        <dbReference type="SAM" id="MobiDB-lite"/>
    </source>
</evidence>
<reference evidence="2 3" key="1">
    <citation type="journal article" date="2019" name="Nat. Ecol. Evol.">
        <title>Megaphylogeny resolves global patterns of mushroom evolution.</title>
        <authorList>
            <person name="Varga T."/>
            <person name="Krizsan K."/>
            <person name="Foldi C."/>
            <person name="Dima B."/>
            <person name="Sanchez-Garcia M."/>
            <person name="Sanchez-Ramirez S."/>
            <person name="Szollosi G.J."/>
            <person name="Szarkandi J.G."/>
            <person name="Papp V."/>
            <person name="Albert L."/>
            <person name="Andreopoulos W."/>
            <person name="Angelini C."/>
            <person name="Antonin V."/>
            <person name="Barry K.W."/>
            <person name="Bougher N.L."/>
            <person name="Buchanan P."/>
            <person name="Buyck B."/>
            <person name="Bense V."/>
            <person name="Catcheside P."/>
            <person name="Chovatia M."/>
            <person name="Cooper J."/>
            <person name="Damon W."/>
            <person name="Desjardin D."/>
            <person name="Finy P."/>
            <person name="Geml J."/>
            <person name="Haridas S."/>
            <person name="Hughes K."/>
            <person name="Justo A."/>
            <person name="Karasinski D."/>
            <person name="Kautmanova I."/>
            <person name="Kiss B."/>
            <person name="Kocsube S."/>
            <person name="Kotiranta H."/>
            <person name="LaButti K.M."/>
            <person name="Lechner B.E."/>
            <person name="Liimatainen K."/>
            <person name="Lipzen A."/>
            <person name="Lukacs Z."/>
            <person name="Mihaltcheva S."/>
            <person name="Morgado L.N."/>
            <person name="Niskanen T."/>
            <person name="Noordeloos M.E."/>
            <person name="Ohm R.A."/>
            <person name="Ortiz-Santana B."/>
            <person name="Ovrebo C."/>
            <person name="Racz N."/>
            <person name="Riley R."/>
            <person name="Savchenko A."/>
            <person name="Shiryaev A."/>
            <person name="Soop K."/>
            <person name="Spirin V."/>
            <person name="Szebenyi C."/>
            <person name="Tomsovsky M."/>
            <person name="Tulloss R.E."/>
            <person name="Uehling J."/>
            <person name="Grigoriev I.V."/>
            <person name="Vagvolgyi C."/>
            <person name="Papp T."/>
            <person name="Martin F.M."/>
            <person name="Miettinen O."/>
            <person name="Hibbett D.S."/>
            <person name="Nagy L.G."/>
        </authorList>
    </citation>
    <scope>NUCLEOTIDE SEQUENCE [LARGE SCALE GENOMIC DNA]</scope>
    <source>
        <strain evidence="2 3">CBS 121175</strain>
    </source>
</reference>